<dbReference type="GO" id="GO:0006284">
    <property type="term" value="P:base-excision repair"/>
    <property type="evidence" value="ECO:0007669"/>
    <property type="project" value="InterPro"/>
</dbReference>
<dbReference type="EMBL" id="CACSIK010000001">
    <property type="protein sequence ID" value="CAA0083934.1"/>
    <property type="molecule type" value="Genomic_DNA"/>
</dbReference>
<protein>
    <recommendedName>
        <fullName evidence="5">3-methyladenine DNA glycosylase</fullName>
    </recommendedName>
</protein>
<dbReference type="InterPro" id="IPR011257">
    <property type="entry name" value="DNA_glycosylase"/>
</dbReference>
<dbReference type="PANTHER" id="PTHR30037">
    <property type="entry name" value="DNA-3-METHYLADENINE GLYCOSYLASE 1"/>
    <property type="match status" value="1"/>
</dbReference>
<evidence type="ECO:0000313" key="2">
    <source>
        <dbReference type="EMBL" id="CAA0083934.1"/>
    </source>
</evidence>
<evidence type="ECO:0000313" key="1">
    <source>
        <dbReference type="EMBL" id="CAA0082790.1"/>
    </source>
</evidence>
<evidence type="ECO:0008006" key="5">
    <source>
        <dbReference type="Google" id="ProtNLM"/>
    </source>
</evidence>
<evidence type="ECO:0000313" key="4">
    <source>
        <dbReference type="Proteomes" id="UP000439591"/>
    </source>
</evidence>
<dbReference type="PANTHER" id="PTHR30037:SF3">
    <property type="entry name" value="BLR0857 PROTEIN"/>
    <property type="match status" value="1"/>
</dbReference>
<proteinExistence type="predicted"/>
<dbReference type="InterPro" id="IPR052891">
    <property type="entry name" value="DNA-3mA_glycosylase"/>
</dbReference>
<dbReference type="SUPFAM" id="SSF48150">
    <property type="entry name" value="DNA-glycosylase"/>
    <property type="match status" value="1"/>
</dbReference>
<name>A0A5S9MZ42_9GAMM</name>
<dbReference type="AlphaFoldDB" id="A0A5S9MZ42"/>
<dbReference type="Proteomes" id="UP000435877">
    <property type="component" value="Unassembled WGS sequence"/>
</dbReference>
<dbReference type="Gene3D" id="1.10.340.30">
    <property type="entry name" value="Hypothetical protein, domain 2"/>
    <property type="match status" value="1"/>
</dbReference>
<dbReference type="RefSeq" id="WP_159267292.1">
    <property type="nucleotide sequence ID" value="NZ_CACSIK010000001.1"/>
</dbReference>
<accession>A0A5S9MZ42</accession>
<dbReference type="OrthoDB" id="9795156at2"/>
<sequence>MTPADKNSSLSPSLYQRFLERAIIQHGSMDAIEEKLPTPASNKALTAISDDRYLAEMAACVFRAGFVWRIITLKWEGFETVFNHFLPIWVASRSPEEIENMASDTRIVRNLTKVKSVQENALFILDIQREFGSFGKFLASWPENDIVGLWAYLKKHGNRLGGNSGQYFLRFSGKDTFILSRDVCTALRAEGIVNKPQITSQRDLKAVQTAFNQMREESGRSLSELSMILALSIGPA</sequence>
<organism evidence="1 4">
    <name type="scientific">Zhongshania aliphaticivorans</name>
    <dbReference type="NCBI Taxonomy" id="1470434"/>
    <lineage>
        <taxon>Bacteria</taxon>
        <taxon>Pseudomonadati</taxon>
        <taxon>Pseudomonadota</taxon>
        <taxon>Gammaproteobacteria</taxon>
        <taxon>Cellvibrionales</taxon>
        <taxon>Spongiibacteraceae</taxon>
        <taxon>Zhongshania</taxon>
    </lineage>
</organism>
<dbReference type="GO" id="GO:0008725">
    <property type="term" value="F:DNA-3-methyladenine glycosylase activity"/>
    <property type="evidence" value="ECO:0007669"/>
    <property type="project" value="InterPro"/>
</dbReference>
<dbReference type="InterPro" id="IPR005019">
    <property type="entry name" value="Adenine_glyco"/>
</dbReference>
<dbReference type="EMBL" id="CACSIM010000001">
    <property type="protein sequence ID" value="CAA0082790.1"/>
    <property type="molecule type" value="Genomic_DNA"/>
</dbReference>
<reference evidence="3 4" key="1">
    <citation type="submission" date="2019-11" db="EMBL/GenBank/DDBJ databases">
        <authorList>
            <person name="Holert J."/>
        </authorList>
    </citation>
    <scope>NUCLEOTIDE SEQUENCE [LARGE SCALE GENOMIC DNA]</scope>
    <source>
        <strain evidence="1">BC3_2A</strain>
        <strain evidence="2">SB11_1A</strain>
    </source>
</reference>
<evidence type="ECO:0000313" key="3">
    <source>
        <dbReference type="Proteomes" id="UP000435877"/>
    </source>
</evidence>
<dbReference type="Proteomes" id="UP000439591">
    <property type="component" value="Unassembled WGS sequence"/>
</dbReference>
<dbReference type="Pfam" id="PF03352">
    <property type="entry name" value="Adenine_glyco"/>
    <property type="match status" value="1"/>
</dbReference>
<gene>
    <name evidence="2" type="ORF">IHBHHGIJ_00615</name>
    <name evidence="1" type="ORF">KFEGEMFD_00535</name>
</gene>
<keyword evidence="3" id="KW-1185">Reference proteome</keyword>